<dbReference type="Proteomes" id="UP000799440">
    <property type="component" value="Unassembled WGS sequence"/>
</dbReference>
<keyword evidence="2" id="KW-1185">Reference proteome</keyword>
<reference evidence="1" key="1">
    <citation type="journal article" date="2020" name="Stud. Mycol.">
        <title>101 Dothideomycetes genomes: a test case for predicting lifestyles and emergence of pathogens.</title>
        <authorList>
            <person name="Haridas S."/>
            <person name="Albert R."/>
            <person name="Binder M."/>
            <person name="Bloem J."/>
            <person name="Labutti K."/>
            <person name="Salamov A."/>
            <person name="Andreopoulos B."/>
            <person name="Baker S."/>
            <person name="Barry K."/>
            <person name="Bills G."/>
            <person name="Bluhm B."/>
            <person name="Cannon C."/>
            <person name="Castanera R."/>
            <person name="Culley D."/>
            <person name="Daum C."/>
            <person name="Ezra D."/>
            <person name="Gonzalez J."/>
            <person name="Henrissat B."/>
            <person name="Kuo A."/>
            <person name="Liang C."/>
            <person name="Lipzen A."/>
            <person name="Lutzoni F."/>
            <person name="Magnuson J."/>
            <person name="Mondo S."/>
            <person name="Nolan M."/>
            <person name="Ohm R."/>
            <person name="Pangilinan J."/>
            <person name="Park H.-J."/>
            <person name="Ramirez L."/>
            <person name="Alfaro M."/>
            <person name="Sun H."/>
            <person name="Tritt A."/>
            <person name="Yoshinaga Y."/>
            <person name="Zwiers L.-H."/>
            <person name="Turgeon B."/>
            <person name="Goodwin S."/>
            <person name="Spatafora J."/>
            <person name="Crous P."/>
            <person name="Grigoriev I."/>
        </authorList>
    </citation>
    <scope>NUCLEOTIDE SEQUENCE</scope>
    <source>
        <strain evidence="1">CBS 119925</strain>
    </source>
</reference>
<gene>
    <name evidence="1" type="ORF">M011DRAFT_480156</name>
</gene>
<dbReference type="OrthoDB" id="438641at2759"/>
<protein>
    <submittedName>
        <fullName evidence="1">Uncharacterized protein</fullName>
    </submittedName>
</protein>
<sequence length="168" mass="19129">MLPSKDEKAPPVMDWSFDSNVRRPLELATKLRGDLIQRRHALRLPYLGRAFDTRQLDGYWIDTMRAALDLAMLFYNPDDLLAKNYDEWGTLLGIVWGDEGCACYSDPCAKVLRGPGAKLTWSAMALPVTANLREAKKGEEPNVEFEKTETGLRIDALNDIEFMEFLRC</sequence>
<dbReference type="AlphaFoldDB" id="A0A6A6V3B2"/>
<evidence type="ECO:0000313" key="2">
    <source>
        <dbReference type="Proteomes" id="UP000799440"/>
    </source>
</evidence>
<organism evidence="1 2">
    <name type="scientific">Sporormia fimetaria CBS 119925</name>
    <dbReference type="NCBI Taxonomy" id="1340428"/>
    <lineage>
        <taxon>Eukaryota</taxon>
        <taxon>Fungi</taxon>
        <taxon>Dikarya</taxon>
        <taxon>Ascomycota</taxon>
        <taxon>Pezizomycotina</taxon>
        <taxon>Dothideomycetes</taxon>
        <taxon>Pleosporomycetidae</taxon>
        <taxon>Pleosporales</taxon>
        <taxon>Sporormiaceae</taxon>
        <taxon>Sporormia</taxon>
    </lineage>
</organism>
<name>A0A6A6V3B2_9PLEO</name>
<accession>A0A6A6V3B2</accession>
<evidence type="ECO:0000313" key="1">
    <source>
        <dbReference type="EMBL" id="KAF2744080.1"/>
    </source>
</evidence>
<dbReference type="EMBL" id="MU006591">
    <property type="protein sequence ID" value="KAF2744080.1"/>
    <property type="molecule type" value="Genomic_DNA"/>
</dbReference>
<proteinExistence type="predicted"/>